<evidence type="ECO:0000259" key="2">
    <source>
        <dbReference type="PROSITE" id="PS51160"/>
    </source>
</evidence>
<proteinExistence type="predicted"/>
<dbReference type="PROSITE" id="PS51160">
    <property type="entry name" value="ACYLPHOSPHATASE_3"/>
    <property type="match status" value="1"/>
</dbReference>
<organism evidence="3 4">
    <name type="scientific">Theileria orientalis</name>
    <dbReference type="NCBI Taxonomy" id="68886"/>
    <lineage>
        <taxon>Eukaryota</taxon>
        <taxon>Sar</taxon>
        <taxon>Alveolata</taxon>
        <taxon>Apicomplexa</taxon>
        <taxon>Aconoidasida</taxon>
        <taxon>Piroplasmida</taxon>
        <taxon>Theileriidae</taxon>
        <taxon>Theileria</taxon>
    </lineage>
</organism>
<dbReference type="AlphaFoldDB" id="A0A976QT63"/>
<protein>
    <recommendedName>
        <fullName evidence="2">Acylphosphatase-like domain-containing protein</fullName>
    </recommendedName>
</protein>
<name>A0A976QT63_THEOR</name>
<accession>A0A976QT63</accession>
<feature type="domain" description="Acylphosphatase-like" evidence="2">
    <location>
        <begin position="93"/>
        <end position="183"/>
    </location>
</feature>
<evidence type="ECO:0000313" key="4">
    <source>
        <dbReference type="Proteomes" id="UP000244803"/>
    </source>
</evidence>
<dbReference type="OrthoDB" id="406969at2759"/>
<dbReference type="EMBL" id="CP056068">
    <property type="protein sequence ID" value="UKJ90200.1"/>
    <property type="molecule type" value="Genomic_DNA"/>
</dbReference>
<dbReference type="Proteomes" id="UP000244803">
    <property type="component" value="Chromosome 2"/>
</dbReference>
<dbReference type="InterPro" id="IPR001792">
    <property type="entry name" value="Acylphosphatase-like_dom"/>
</dbReference>
<evidence type="ECO:0000313" key="3">
    <source>
        <dbReference type="EMBL" id="UKJ90200.1"/>
    </source>
</evidence>
<sequence>MSTYFPKSLKNKAKSTFLFSKNSVFPPSRRPSRWLFESLKTHPTLDRGYPVFDVIFDTLNQKASGLRKYKPKPVSLQVKRDYDLSNHHEMNHRFRFELNGVFNERKFESELQSHCNQLFLVGWIKCRRKFAIGHLQGNVIATTQMKRWMDICGTNHAKISRIYFYDENYSIPKLDYNDLTIVKDYRKPLKKMQHERSIRLNKSII</sequence>
<evidence type="ECO:0000256" key="1">
    <source>
        <dbReference type="PROSITE-ProRule" id="PRU00520"/>
    </source>
</evidence>
<comment type="caution">
    <text evidence="1">Lacks conserved residue(s) required for the propagation of feature annotation.</text>
</comment>
<reference evidence="3" key="1">
    <citation type="submission" date="2022-07" db="EMBL/GenBank/DDBJ databases">
        <title>Evaluation of T. orientalis genome assembly methods using nanopore sequencing and analysis of variation between genomes.</title>
        <authorList>
            <person name="Yam J."/>
            <person name="Micallef M.L."/>
            <person name="Liu M."/>
            <person name="Djordjevic S.P."/>
            <person name="Bogema D.R."/>
            <person name="Jenkins C."/>
        </authorList>
    </citation>
    <scope>NUCLEOTIDE SEQUENCE</scope>
    <source>
        <strain evidence="3">Fish Creek</strain>
    </source>
</reference>
<gene>
    <name evidence="3" type="ORF">MACJ_001131</name>
</gene>